<feature type="transmembrane region" description="Helical" evidence="5">
    <location>
        <begin position="95"/>
        <end position="126"/>
    </location>
</feature>
<keyword evidence="3 5" id="KW-1133">Transmembrane helix</keyword>
<keyword evidence="4 5" id="KW-0472">Membrane</keyword>
<evidence type="ECO:0000256" key="2">
    <source>
        <dbReference type="ARBA" id="ARBA00022692"/>
    </source>
</evidence>
<organism evidence="6 7">
    <name type="scientific">Brevundimonas kwangchunensis</name>
    <dbReference type="NCBI Taxonomy" id="322163"/>
    <lineage>
        <taxon>Bacteria</taxon>
        <taxon>Pseudomonadati</taxon>
        <taxon>Pseudomonadota</taxon>
        <taxon>Alphaproteobacteria</taxon>
        <taxon>Caulobacterales</taxon>
        <taxon>Caulobacteraceae</taxon>
        <taxon>Brevundimonas</taxon>
    </lineage>
</organism>
<dbReference type="RefSeq" id="WP_343791381.1">
    <property type="nucleotide sequence ID" value="NZ_BAAAGA010000002.1"/>
</dbReference>
<protein>
    <submittedName>
        <fullName evidence="6">Isoprenylcysteine carboxylmethyltransferase family protein</fullName>
    </submittedName>
</protein>
<name>A0ABN1GR73_9CAUL</name>
<dbReference type="Pfam" id="PF04191">
    <property type="entry name" value="PEMT"/>
    <property type="match status" value="1"/>
</dbReference>
<dbReference type="Gene3D" id="1.20.120.1630">
    <property type="match status" value="1"/>
</dbReference>
<evidence type="ECO:0000256" key="3">
    <source>
        <dbReference type="ARBA" id="ARBA00022989"/>
    </source>
</evidence>
<evidence type="ECO:0000256" key="1">
    <source>
        <dbReference type="ARBA" id="ARBA00004127"/>
    </source>
</evidence>
<dbReference type="EMBL" id="BAAAGA010000002">
    <property type="protein sequence ID" value="GAA0617090.1"/>
    <property type="molecule type" value="Genomic_DNA"/>
</dbReference>
<evidence type="ECO:0000256" key="4">
    <source>
        <dbReference type="ARBA" id="ARBA00023136"/>
    </source>
</evidence>
<keyword evidence="7" id="KW-1185">Reference proteome</keyword>
<sequence>MTTPRDNPGVLAPPPLIFLGFLLIGWGIGHLLNEPSMGLTTEVRRGLAFAFVIVGLVTEMTALGGFRRVGTAPEPWKPTTALVTGGLYRFSRNPIYVGFTLIYVGFAFAMDSWAALAMVLPCLVIIDRAVILREEAYLAGKFGAEWDAYRSKVRRWL</sequence>
<dbReference type="PANTHER" id="PTHR12714:SF24">
    <property type="entry name" value="SLR1182 PROTEIN"/>
    <property type="match status" value="1"/>
</dbReference>
<gene>
    <name evidence="6" type="ORF">GCM10009422_10320</name>
</gene>
<dbReference type="InterPro" id="IPR007318">
    <property type="entry name" value="Phopholipid_MeTrfase"/>
</dbReference>
<comment type="caution">
    <text evidence="6">The sequence shown here is derived from an EMBL/GenBank/DDBJ whole genome shotgun (WGS) entry which is preliminary data.</text>
</comment>
<reference evidence="6 7" key="1">
    <citation type="journal article" date="2019" name="Int. J. Syst. Evol. Microbiol.">
        <title>The Global Catalogue of Microorganisms (GCM) 10K type strain sequencing project: providing services to taxonomists for standard genome sequencing and annotation.</title>
        <authorList>
            <consortium name="The Broad Institute Genomics Platform"/>
            <consortium name="The Broad Institute Genome Sequencing Center for Infectious Disease"/>
            <person name="Wu L."/>
            <person name="Ma J."/>
        </authorList>
    </citation>
    <scope>NUCLEOTIDE SEQUENCE [LARGE SCALE GENOMIC DNA]</scope>
    <source>
        <strain evidence="6 7">JCM 12928</strain>
    </source>
</reference>
<feature type="transmembrane region" description="Helical" evidence="5">
    <location>
        <begin position="12"/>
        <end position="33"/>
    </location>
</feature>
<comment type="subcellular location">
    <subcellularLocation>
        <location evidence="1">Endomembrane system</location>
        <topology evidence="1">Multi-pass membrane protein</topology>
    </subcellularLocation>
</comment>
<evidence type="ECO:0000313" key="6">
    <source>
        <dbReference type="EMBL" id="GAA0617090.1"/>
    </source>
</evidence>
<evidence type="ECO:0000313" key="7">
    <source>
        <dbReference type="Proteomes" id="UP001501352"/>
    </source>
</evidence>
<proteinExistence type="predicted"/>
<feature type="transmembrane region" description="Helical" evidence="5">
    <location>
        <begin position="45"/>
        <end position="66"/>
    </location>
</feature>
<dbReference type="Proteomes" id="UP001501352">
    <property type="component" value="Unassembled WGS sequence"/>
</dbReference>
<dbReference type="PROSITE" id="PS50244">
    <property type="entry name" value="S5A_REDUCTASE"/>
    <property type="match status" value="1"/>
</dbReference>
<keyword evidence="2 5" id="KW-0812">Transmembrane</keyword>
<dbReference type="PANTHER" id="PTHR12714">
    <property type="entry name" value="PROTEIN-S ISOPRENYLCYSTEINE O-METHYLTRANSFERASE"/>
    <property type="match status" value="1"/>
</dbReference>
<accession>A0ABN1GR73</accession>
<evidence type="ECO:0000256" key="5">
    <source>
        <dbReference type="SAM" id="Phobius"/>
    </source>
</evidence>